<dbReference type="Pfam" id="PF12802">
    <property type="entry name" value="MarR_2"/>
    <property type="match status" value="1"/>
</dbReference>
<dbReference type="InterPro" id="IPR000835">
    <property type="entry name" value="HTH_MarR-typ"/>
</dbReference>
<dbReference type="PROSITE" id="PS50995">
    <property type="entry name" value="HTH_MARR_2"/>
    <property type="match status" value="1"/>
</dbReference>
<dbReference type="InterPro" id="IPR039422">
    <property type="entry name" value="MarR/SlyA-like"/>
</dbReference>
<accession>A0ABW0VWV7</accession>
<proteinExistence type="predicted"/>
<dbReference type="Proteomes" id="UP001596047">
    <property type="component" value="Unassembled WGS sequence"/>
</dbReference>
<protein>
    <submittedName>
        <fullName evidence="3">MarR family winged helix-turn-helix transcriptional regulator</fullName>
    </submittedName>
</protein>
<gene>
    <name evidence="3" type="ORF">ACFPYJ_12585</name>
</gene>
<evidence type="ECO:0000313" key="4">
    <source>
        <dbReference type="Proteomes" id="UP001596047"/>
    </source>
</evidence>
<name>A0ABW0VWV7_9BACL</name>
<organism evidence="3 4">
    <name type="scientific">Paenibacillus solisilvae</name>
    <dbReference type="NCBI Taxonomy" id="2486751"/>
    <lineage>
        <taxon>Bacteria</taxon>
        <taxon>Bacillati</taxon>
        <taxon>Bacillota</taxon>
        <taxon>Bacilli</taxon>
        <taxon>Bacillales</taxon>
        <taxon>Paenibacillaceae</taxon>
        <taxon>Paenibacillus</taxon>
    </lineage>
</organism>
<reference evidence="4" key="1">
    <citation type="journal article" date="2019" name="Int. J. Syst. Evol. Microbiol.">
        <title>The Global Catalogue of Microorganisms (GCM) 10K type strain sequencing project: providing services to taxonomists for standard genome sequencing and annotation.</title>
        <authorList>
            <consortium name="The Broad Institute Genomics Platform"/>
            <consortium name="The Broad Institute Genome Sequencing Center for Infectious Disease"/>
            <person name="Wu L."/>
            <person name="Ma J."/>
        </authorList>
    </citation>
    <scope>NUCLEOTIDE SEQUENCE [LARGE SCALE GENOMIC DNA]</scope>
    <source>
        <strain evidence="4">CGMCC 1.3240</strain>
    </source>
</reference>
<dbReference type="EMBL" id="JBHSOW010000043">
    <property type="protein sequence ID" value="MFC5649943.1"/>
    <property type="molecule type" value="Genomic_DNA"/>
</dbReference>
<dbReference type="Gene3D" id="1.10.10.10">
    <property type="entry name" value="Winged helix-like DNA-binding domain superfamily/Winged helix DNA-binding domain"/>
    <property type="match status" value="1"/>
</dbReference>
<evidence type="ECO:0000259" key="2">
    <source>
        <dbReference type="PROSITE" id="PS50995"/>
    </source>
</evidence>
<evidence type="ECO:0000256" key="1">
    <source>
        <dbReference type="ARBA" id="ARBA00023125"/>
    </source>
</evidence>
<keyword evidence="4" id="KW-1185">Reference proteome</keyword>
<dbReference type="InterPro" id="IPR036390">
    <property type="entry name" value="WH_DNA-bd_sf"/>
</dbReference>
<dbReference type="SUPFAM" id="SSF46785">
    <property type="entry name" value="Winged helix' DNA-binding domain"/>
    <property type="match status" value="1"/>
</dbReference>
<keyword evidence="1" id="KW-0238">DNA-binding</keyword>
<dbReference type="PANTHER" id="PTHR33164">
    <property type="entry name" value="TRANSCRIPTIONAL REGULATOR, MARR FAMILY"/>
    <property type="match status" value="1"/>
</dbReference>
<sequence>MPNQSLPKAVYEQLADFRYKLRIFIHFSENAAREVGLTPQQHQLILAVQGYPGRDYATISEVAEKLQITHHACVGLVTRCEKSALVKRRPNPADARSVHIALTDKGIELLGRLSAVHLMQLQNLQFDLTSVEDIL</sequence>
<comment type="caution">
    <text evidence="3">The sequence shown here is derived from an EMBL/GenBank/DDBJ whole genome shotgun (WGS) entry which is preliminary data.</text>
</comment>
<evidence type="ECO:0000313" key="3">
    <source>
        <dbReference type="EMBL" id="MFC5649943.1"/>
    </source>
</evidence>
<dbReference type="RefSeq" id="WP_379188498.1">
    <property type="nucleotide sequence ID" value="NZ_JBHSOW010000043.1"/>
</dbReference>
<dbReference type="PANTHER" id="PTHR33164:SF43">
    <property type="entry name" value="HTH-TYPE TRANSCRIPTIONAL REPRESSOR YETL"/>
    <property type="match status" value="1"/>
</dbReference>
<feature type="domain" description="HTH marR-type" evidence="2">
    <location>
        <begin position="7"/>
        <end position="135"/>
    </location>
</feature>
<dbReference type="SMART" id="SM00347">
    <property type="entry name" value="HTH_MARR"/>
    <property type="match status" value="1"/>
</dbReference>
<dbReference type="InterPro" id="IPR036388">
    <property type="entry name" value="WH-like_DNA-bd_sf"/>
</dbReference>